<dbReference type="EnsemblMetazoa" id="AQUA014041-RA">
    <property type="protein sequence ID" value="AQUA014041-PA"/>
    <property type="gene ID" value="AQUA014041"/>
</dbReference>
<organism evidence="1 2">
    <name type="scientific">Anopheles quadriannulatus</name>
    <name type="common">Mosquito</name>
    <dbReference type="NCBI Taxonomy" id="34691"/>
    <lineage>
        <taxon>Eukaryota</taxon>
        <taxon>Metazoa</taxon>
        <taxon>Ecdysozoa</taxon>
        <taxon>Arthropoda</taxon>
        <taxon>Hexapoda</taxon>
        <taxon>Insecta</taxon>
        <taxon>Pterygota</taxon>
        <taxon>Neoptera</taxon>
        <taxon>Endopterygota</taxon>
        <taxon>Diptera</taxon>
        <taxon>Nematocera</taxon>
        <taxon>Culicoidea</taxon>
        <taxon>Culicidae</taxon>
        <taxon>Anophelinae</taxon>
        <taxon>Anopheles</taxon>
    </lineage>
</organism>
<dbReference type="Proteomes" id="UP000076407">
    <property type="component" value="Unassembled WGS sequence"/>
</dbReference>
<dbReference type="VEuPathDB" id="VectorBase:AQUA014041"/>
<evidence type="ECO:0000313" key="1">
    <source>
        <dbReference type="EnsemblMetazoa" id="AQUA014041-PA"/>
    </source>
</evidence>
<dbReference type="AlphaFoldDB" id="A0A182XQ95"/>
<name>A0A182XQ95_ANOQN</name>
<accession>A0A182XQ95</accession>
<keyword evidence="2" id="KW-1185">Reference proteome</keyword>
<proteinExistence type="predicted"/>
<evidence type="ECO:0000313" key="2">
    <source>
        <dbReference type="Proteomes" id="UP000076407"/>
    </source>
</evidence>
<reference evidence="1" key="1">
    <citation type="submission" date="2020-05" db="UniProtKB">
        <authorList>
            <consortium name="EnsemblMetazoa"/>
        </authorList>
    </citation>
    <scope>IDENTIFICATION</scope>
    <source>
        <strain evidence="1">SANGQUA</strain>
    </source>
</reference>
<sequence>MRFTTINQWANSHPVGIFHLRKQNKLVHVLLLDKILIFPLMPTKLALWSTVHLSKNF</sequence>
<protein>
    <submittedName>
        <fullName evidence="1">Uncharacterized protein</fullName>
    </submittedName>
</protein>